<feature type="domain" description="Carboxylesterase type B" evidence="4">
    <location>
        <begin position="26"/>
        <end position="521"/>
    </location>
</feature>
<feature type="chain" id="PRO_5011328799" description="Carboxylic ester hydrolase" evidence="3">
    <location>
        <begin position="19"/>
        <end position="540"/>
    </location>
</feature>
<evidence type="ECO:0000256" key="3">
    <source>
        <dbReference type="RuleBase" id="RU361235"/>
    </source>
</evidence>
<dbReference type="OrthoDB" id="9775851at2"/>
<comment type="similarity">
    <text evidence="1 3">Belongs to the type-B carboxylesterase/lipase family.</text>
</comment>
<accession>A0A1H7Y7I1</accession>
<feature type="signal peptide" evidence="3">
    <location>
        <begin position="1"/>
        <end position="18"/>
    </location>
</feature>
<evidence type="ECO:0000256" key="2">
    <source>
        <dbReference type="ARBA" id="ARBA00022801"/>
    </source>
</evidence>
<dbReference type="InterPro" id="IPR029058">
    <property type="entry name" value="AB_hydrolase_fold"/>
</dbReference>
<protein>
    <recommendedName>
        <fullName evidence="3">Carboxylic ester hydrolase</fullName>
        <ecNumber evidence="3">3.1.1.-</ecNumber>
    </recommendedName>
</protein>
<organism evidence="5 6">
    <name type="scientific">Olivibacter domesticus</name>
    <name type="common">Pseudosphingobacterium domesticum</name>
    <dbReference type="NCBI Taxonomy" id="407022"/>
    <lineage>
        <taxon>Bacteria</taxon>
        <taxon>Pseudomonadati</taxon>
        <taxon>Bacteroidota</taxon>
        <taxon>Sphingobacteriia</taxon>
        <taxon>Sphingobacteriales</taxon>
        <taxon>Sphingobacteriaceae</taxon>
        <taxon>Olivibacter</taxon>
    </lineage>
</organism>
<dbReference type="Proteomes" id="UP000199421">
    <property type="component" value="Unassembled WGS sequence"/>
</dbReference>
<name>A0A1H7Y7I1_OLID1</name>
<dbReference type="PROSITE" id="PS00941">
    <property type="entry name" value="CARBOXYLESTERASE_B_2"/>
    <property type="match status" value="1"/>
</dbReference>
<dbReference type="STRING" id="407022.SAMN05661044_05144"/>
<sequence>MKVFVYFLTLFFMPFIYAQQNDQMSRQIKTADGILEGNDESGIYSFKGIPFAAPPVGKFRWREPQPVEKWEGVRKANKFGPRAMQRPVFGDMNFRSNGMSEDCLYLNVWTPAKSHDEKLPVLVYFYGGGLIAGDGSEPRYDGESMARRGIVAITVNYRLNIFGFFSHPELSKESPNGASGNYGLLDQYAALKWVQQNIAAFGGDPNKVTIAGESAGSFSVSAQMASSLSKGLFRAAVGESGALLGNRPLPPLKEAEQKGKAFATSINKEDLTSLRSIPAEQLLAFTTKPEASFPVNIDGYFFKENPVATFKRGDQSKVPLLVGWNSEEMNYRALLGEMKPTIANFKKVVEERFGEQAKELLQVYKPQSEMDVEQVATDFAGDQFIAYGTWRWADLHSQTGNSPVYRYLYAKPRPAMRAEMGNAVAGLAGGVIKGDDAKKQQTPLAKGAVHSAEIEYALGNLATNSVYDWQPEDYKVSTIMQTYFENFIKTTNPNGLGVPDWQAMEKGEASQIMHLDVNTTGETEKHRDRYLTLEKLSEGK</sequence>
<dbReference type="SUPFAM" id="SSF53474">
    <property type="entry name" value="alpha/beta-Hydrolases"/>
    <property type="match status" value="1"/>
</dbReference>
<dbReference type="Pfam" id="PF00135">
    <property type="entry name" value="COesterase"/>
    <property type="match status" value="1"/>
</dbReference>
<dbReference type="EC" id="3.1.1.-" evidence="3"/>
<proteinExistence type="inferred from homology"/>
<dbReference type="AlphaFoldDB" id="A0A1H7Y7I1"/>
<evidence type="ECO:0000313" key="5">
    <source>
        <dbReference type="EMBL" id="SEM42090.1"/>
    </source>
</evidence>
<keyword evidence="6" id="KW-1185">Reference proteome</keyword>
<keyword evidence="3" id="KW-0732">Signal</keyword>
<evidence type="ECO:0000259" key="4">
    <source>
        <dbReference type="Pfam" id="PF00135"/>
    </source>
</evidence>
<evidence type="ECO:0000256" key="1">
    <source>
        <dbReference type="ARBA" id="ARBA00005964"/>
    </source>
</evidence>
<dbReference type="InterPro" id="IPR050309">
    <property type="entry name" value="Type-B_Carboxylest/Lipase"/>
</dbReference>
<dbReference type="GO" id="GO:0016787">
    <property type="term" value="F:hydrolase activity"/>
    <property type="evidence" value="ECO:0007669"/>
    <property type="project" value="UniProtKB-KW"/>
</dbReference>
<reference evidence="6" key="1">
    <citation type="submission" date="2016-10" db="EMBL/GenBank/DDBJ databases">
        <authorList>
            <person name="Varghese N."/>
            <person name="Submissions S."/>
        </authorList>
    </citation>
    <scope>NUCLEOTIDE SEQUENCE [LARGE SCALE GENOMIC DNA]</scope>
    <source>
        <strain evidence="6">DSM 18733</strain>
    </source>
</reference>
<keyword evidence="2 3" id="KW-0378">Hydrolase</keyword>
<dbReference type="PROSITE" id="PS00122">
    <property type="entry name" value="CARBOXYLESTERASE_B_1"/>
    <property type="match status" value="1"/>
</dbReference>
<dbReference type="EMBL" id="FOAF01000012">
    <property type="protein sequence ID" value="SEM42090.1"/>
    <property type="molecule type" value="Genomic_DNA"/>
</dbReference>
<dbReference type="InterPro" id="IPR002018">
    <property type="entry name" value="CarbesteraseB"/>
</dbReference>
<gene>
    <name evidence="5" type="ORF">SAMN05661044_05144</name>
</gene>
<dbReference type="PANTHER" id="PTHR11559">
    <property type="entry name" value="CARBOXYLESTERASE"/>
    <property type="match status" value="1"/>
</dbReference>
<evidence type="ECO:0000313" key="6">
    <source>
        <dbReference type="Proteomes" id="UP000199421"/>
    </source>
</evidence>
<dbReference type="InterPro" id="IPR019826">
    <property type="entry name" value="Carboxylesterase_B_AS"/>
</dbReference>
<dbReference type="Gene3D" id="3.40.50.1820">
    <property type="entry name" value="alpha/beta hydrolase"/>
    <property type="match status" value="1"/>
</dbReference>
<dbReference type="InterPro" id="IPR019819">
    <property type="entry name" value="Carboxylesterase_B_CS"/>
</dbReference>
<dbReference type="RefSeq" id="WP_093331526.1">
    <property type="nucleotide sequence ID" value="NZ_FOAF01000012.1"/>
</dbReference>